<dbReference type="EMBL" id="JANBPG010000003">
    <property type="protein sequence ID" value="KAJ1902270.1"/>
    <property type="molecule type" value="Genomic_DNA"/>
</dbReference>
<dbReference type="Proteomes" id="UP001150581">
    <property type="component" value="Unassembled WGS sequence"/>
</dbReference>
<evidence type="ECO:0000313" key="1">
    <source>
        <dbReference type="EMBL" id="KAJ1902270.1"/>
    </source>
</evidence>
<gene>
    <name evidence="1" type="ORF">LPJ66_000157</name>
</gene>
<protein>
    <submittedName>
        <fullName evidence="1">Uncharacterized protein</fullName>
    </submittedName>
</protein>
<sequence>MATNNIGTSNTIGPNTVASANSADGCGSVVTPIQQAAKLVESNIQSDSKFPALSELLQGSSSGDYETPLPADWQIVGKQRLIPLPDALFEQYDLLECRCFMGLFPEIQRAWITVDHRLFLWNYQDETDFYSFEDQDQIIVSVALVRPRKGVFVDTIEHVLVVATPLEVFLLGVGYSAAGSKGGSVTLYATQISVPADGVAMTSIVGTADGRVFMGGNDGALYEFAYQAEDGWLSKKARKINLTATLASYFIPTFLGASYGRAAPAVAMAADAQRQLLYVLAQDASIRVYWLGAHGSEFHLAHHHRTVANSAALLCPQFNEAPDSFALVSIHVVPAGDGRALSLVAITGGGARLYFSTERRMQRFYDAPSVQHQHQQHQPEVFELVHVRLPPDTQPALGRMLPNAARPSLRVHTAFYAAGTVLLAHTWSEDHDSILAAAPACAPILARMARQPRASLTEYSSASRIEGRTWAIAEISSGNGAEALDDLATTSADPLRRFAVLTNAGVSIVEKQRPVDMFRQLLCSPQQLDVRDFVAAYGLVETCAMCLTLLCSESAAAGGLQMDVAAGARRFFFELGGVPHRAGDSAGSAGAFGAFEQRIILSGRHDGLALFLARALQPLWTQPATVLRKDQQGGARLHVGVDSALLMDVQDRLRRLQHFINNNQRFVPDQINQMPVGSSSVSGGDTAAECWRAEAVSLGALYELVVRSVEAISFLLLMSDFNLPAITGGLPAASAQSQRLPQLAMPFNQLVCTAEGQQSCRDLILTLISSQLRQNITIDSISDVLSKRCASLFSSAHVALYKALESLKLAKETQEGSQVADLCADALHLLVPIAGSLGVDQLGEICGTLEALGQYTALVSLALACAEQSDPRDDAVAFWQDGAPAGDAREATYAKRMACYRCIIDMLAKHPEHILASANTTAAGGVDGLFQFALFDWLLETDRVSVLFQMNPMFVEQYLLVEPQSVEKGDMLWHFYIHQGRFGRAAVVQRHMAAVMDLSLEKRLEYLSLSISNAKIALDRGNTSGDADQEAAAAEEEGLAAVLRDTEDQLEVAQVQLEIQQQLRTSTYSVPVQALNAKLYTLSELYEEFAQPHKMYEAILYILKAANHDDAELVQGTWQVILRTAADGSPAGLLAAASKVTALGRRLYPSAAAFPVAVVARLLVDLSVERQGEYSRGFVADCLLKALVPHWAVFDALQTVFATVAAAKEKGLVAELVVGEIAWCVGDWIKGLQGNDIGGNNDEVEGGLRDGGMPLVAVDEALSQHIVNAQLRNQTQIKQELQLVQESLRQMF</sequence>
<proteinExistence type="predicted"/>
<accession>A0ACC1IX55</accession>
<organism evidence="1 2">
    <name type="scientific">Kickxella alabastrina</name>
    <dbReference type="NCBI Taxonomy" id="61397"/>
    <lineage>
        <taxon>Eukaryota</taxon>
        <taxon>Fungi</taxon>
        <taxon>Fungi incertae sedis</taxon>
        <taxon>Zoopagomycota</taxon>
        <taxon>Kickxellomycotina</taxon>
        <taxon>Kickxellomycetes</taxon>
        <taxon>Kickxellales</taxon>
        <taxon>Kickxellaceae</taxon>
        <taxon>Kickxella</taxon>
    </lineage>
</organism>
<name>A0ACC1IX55_9FUNG</name>
<reference evidence="1" key="1">
    <citation type="submission" date="2022-07" db="EMBL/GenBank/DDBJ databases">
        <title>Phylogenomic reconstructions and comparative analyses of Kickxellomycotina fungi.</title>
        <authorList>
            <person name="Reynolds N.K."/>
            <person name="Stajich J.E."/>
            <person name="Barry K."/>
            <person name="Grigoriev I.V."/>
            <person name="Crous P."/>
            <person name="Smith M.E."/>
        </authorList>
    </citation>
    <scope>NUCLEOTIDE SEQUENCE</scope>
    <source>
        <strain evidence="1">Benny 63K</strain>
    </source>
</reference>
<comment type="caution">
    <text evidence="1">The sequence shown here is derived from an EMBL/GenBank/DDBJ whole genome shotgun (WGS) entry which is preliminary data.</text>
</comment>
<keyword evidence="2" id="KW-1185">Reference proteome</keyword>
<evidence type="ECO:0000313" key="2">
    <source>
        <dbReference type="Proteomes" id="UP001150581"/>
    </source>
</evidence>